<comment type="similarity">
    <text evidence="2">Belongs to the CbiQ family.</text>
</comment>
<dbReference type="RefSeq" id="WP_133544031.1">
    <property type="nucleotide sequence ID" value="NZ_SNYQ01000003.1"/>
</dbReference>
<name>A0A4R6VBW8_9PAST</name>
<keyword evidence="3" id="KW-1003">Cell membrane</keyword>
<keyword evidence="4 7" id="KW-0812">Transmembrane</keyword>
<dbReference type="GO" id="GO:0005886">
    <property type="term" value="C:plasma membrane"/>
    <property type="evidence" value="ECO:0007669"/>
    <property type="project" value="UniProtKB-ARBA"/>
</dbReference>
<comment type="subcellular location">
    <subcellularLocation>
        <location evidence="1">Membrane</location>
        <topology evidence="1">Multi-pass membrane protein</topology>
    </subcellularLocation>
</comment>
<evidence type="ECO:0000256" key="5">
    <source>
        <dbReference type="ARBA" id="ARBA00022989"/>
    </source>
</evidence>
<evidence type="ECO:0000256" key="3">
    <source>
        <dbReference type="ARBA" id="ARBA00022475"/>
    </source>
</evidence>
<dbReference type="OrthoDB" id="7033073at2"/>
<evidence type="ECO:0000256" key="6">
    <source>
        <dbReference type="ARBA" id="ARBA00023136"/>
    </source>
</evidence>
<keyword evidence="5 7" id="KW-1133">Transmembrane helix</keyword>
<comment type="caution">
    <text evidence="8">The sequence shown here is derived from an EMBL/GenBank/DDBJ whole genome shotgun (WGS) entry which is preliminary data.</text>
</comment>
<evidence type="ECO:0000313" key="9">
    <source>
        <dbReference type="Proteomes" id="UP000295657"/>
    </source>
</evidence>
<reference evidence="8 9" key="1">
    <citation type="submission" date="2019-03" db="EMBL/GenBank/DDBJ databases">
        <title>Genomic Encyclopedia of Type Strains, Phase IV (KMG-IV): sequencing the most valuable type-strain genomes for metagenomic binning, comparative biology and taxonomic classification.</title>
        <authorList>
            <person name="Goeker M."/>
        </authorList>
    </citation>
    <scope>NUCLEOTIDE SEQUENCE [LARGE SCALE GENOMIC DNA]</scope>
    <source>
        <strain evidence="8 9">DSM 28403</strain>
    </source>
</reference>
<organism evidence="8 9">
    <name type="scientific">Mesocricetibacter intestinalis</name>
    <dbReference type="NCBI Taxonomy" id="1521930"/>
    <lineage>
        <taxon>Bacteria</taxon>
        <taxon>Pseudomonadati</taxon>
        <taxon>Pseudomonadota</taxon>
        <taxon>Gammaproteobacteria</taxon>
        <taxon>Pasteurellales</taxon>
        <taxon>Pasteurellaceae</taxon>
        <taxon>Mesocricetibacter</taxon>
    </lineage>
</organism>
<dbReference type="PANTHER" id="PTHR34857:SF2">
    <property type="entry name" value="SLL0384 PROTEIN"/>
    <property type="match status" value="1"/>
</dbReference>
<evidence type="ECO:0000256" key="7">
    <source>
        <dbReference type="SAM" id="Phobius"/>
    </source>
</evidence>
<gene>
    <name evidence="8" type="ORF">EDC45_0973</name>
</gene>
<dbReference type="Proteomes" id="UP000295657">
    <property type="component" value="Unassembled WGS sequence"/>
</dbReference>
<dbReference type="InterPro" id="IPR003339">
    <property type="entry name" value="ABC/ECF_trnsptr_transmembrane"/>
</dbReference>
<evidence type="ECO:0000256" key="4">
    <source>
        <dbReference type="ARBA" id="ARBA00022692"/>
    </source>
</evidence>
<evidence type="ECO:0000256" key="1">
    <source>
        <dbReference type="ARBA" id="ARBA00004141"/>
    </source>
</evidence>
<feature type="transmembrane region" description="Helical" evidence="7">
    <location>
        <begin position="57"/>
        <end position="77"/>
    </location>
</feature>
<evidence type="ECO:0000256" key="2">
    <source>
        <dbReference type="ARBA" id="ARBA00008564"/>
    </source>
</evidence>
<sequence length="232" mass="26935">MNRLWQPHLRLIYAFTFGLLISALQHSGLLAGLNLFFLLLLGLILQRRGKNRADYFRRWLSLNSFSLLIWLTLSWKIGPQGITINEPGMQTALLICLRMNLILFSVWLFLLDINDTLLVQAIARLPLPHKLIRLFILTVRYIALLGDTNRKILTAMRARGYRPGFNRHTFRISAQRVALLLIHAFIRIEKSEMALKARAFRFESEHKVAAAPLRKYFEVLTAVLLIIWIGYQ</sequence>
<dbReference type="CDD" id="cd16914">
    <property type="entry name" value="EcfT"/>
    <property type="match status" value="1"/>
</dbReference>
<dbReference type="InterPro" id="IPR051611">
    <property type="entry name" value="ECF_transporter_component"/>
</dbReference>
<protein>
    <submittedName>
        <fullName evidence="8">Cobalt/nickel transport system permease protein</fullName>
    </submittedName>
</protein>
<evidence type="ECO:0000313" key="8">
    <source>
        <dbReference type="EMBL" id="TDQ57906.1"/>
    </source>
</evidence>
<proteinExistence type="inferred from homology"/>
<keyword evidence="9" id="KW-1185">Reference proteome</keyword>
<dbReference type="AlphaFoldDB" id="A0A4R6VBW8"/>
<dbReference type="Pfam" id="PF02361">
    <property type="entry name" value="CbiQ"/>
    <property type="match status" value="1"/>
</dbReference>
<keyword evidence="6 7" id="KW-0472">Membrane</keyword>
<dbReference type="EMBL" id="SNYQ01000003">
    <property type="protein sequence ID" value="TDQ57906.1"/>
    <property type="molecule type" value="Genomic_DNA"/>
</dbReference>
<accession>A0A4R6VBW8</accession>
<dbReference type="PANTHER" id="PTHR34857">
    <property type="entry name" value="SLL0384 PROTEIN"/>
    <property type="match status" value="1"/>
</dbReference>
<feature type="transmembrane region" description="Helical" evidence="7">
    <location>
        <begin position="89"/>
        <end position="110"/>
    </location>
</feature>
<feature type="transmembrane region" description="Helical" evidence="7">
    <location>
        <begin position="12"/>
        <end position="45"/>
    </location>
</feature>